<reference evidence="7 8" key="1">
    <citation type="submission" date="2019-07" db="EMBL/GenBank/DDBJ databases">
        <title>Draft genome assembly of a fouling barnacle, Amphibalanus amphitrite (Darwin, 1854): The first reference genome for Thecostraca.</title>
        <authorList>
            <person name="Kim W."/>
        </authorList>
    </citation>
    <scope>NUCLEOTIDE SEQUENCE [LARGE SCALE GENOMIC DNA]</scope>
    <source>
        <strain evidence="7">SNU_AA5</strain>
        <tissue evidence="7">Soma without cirri and trophi</tissue>
    </source>
</reference>
<keyword evidence="2 6" id="KW-0812">Transmembrane</keyword>
<dbReference type="AlphaFoldDB" id="A0A6A4VL52"/>
<evidence type="ECO:0000256" key="5">
    <source>
        <dbReference type="SAM" id="MobiDB-lite"/>
    </source>
</evidence>
<feature type="compositionally biased region" description="Acidic residues" evidence="5">
    <location>
        <begin position="1"/>
        <end position="11"/>
    </location>
</feature>
<dbReference type="OrthoDB" id="6364780at2759"/>
<dbReference type="PANTHER" id="PTHR21419:SF30">
    <property type="entry name" value="IG-LIKE DOMAIN-CONTAINING PROTEIN"/>
    <property type="match status" value="1"/>
</dbReference>
<comment type="subcellular location">
    <subcellularLocation>
        <location evidence="1">Membrane</location>
        <topology evidence="1">Single-pass membrane protein</topology>
    </subcellularLocation>
</comment>
<dbReference type="GO" id="GO:0016020">
    <property type="term" value="C:membrane"/>
    <property type="evidence" value="ECO:0007669"/>
    <property type="project" value="UniProtKB-SubCell"/>
</dbReference>
<sequence length="399" mass="43554">MQNSSSEEEDDLYTRPPRRHRHKGARNGKPSLQTAPMAFREAATRPVKRYQLLDEEDALGALQATPDIRQPRPLSVTKKACLVTACLLILTVTSVAVWLVPCQWYGCSLGLTETLPFPVISVAVWLVPCQWYGCSLGLGSGLEQSSVRRDYEVMFPGIMVTTRVLAAPTVYVDSADVVFGFRRQDSTAGGLMVVASSSGQKLWQQDLYEAPVDLRCGGLDLNANGIFECLATGGSSMMALVNMDKRRVEWYLHEHNSTARPLSLLPPVLLDDLTSDGVADLLVAGLLREDPDSDHQEHQGPPRSQLMLVDGASGMVLNKGPIADCPVLLRLSTVEDRPSDVQLECMSPQSGVVPRIAPLMTLTELLRTDDMPSDVRVFTASSKAGDTDGDRFQVQCVGQ</sequence>
<organism evidence="7 8">
    <name type="scientific">Amphibalanus amphitrite</name>
    <name type="common">Striped barnacle</name>
    <name type="synonym">Balanus amphitrite</name>
    <dbReference type="NCBI Taxonomy" id="1232801"/>
    <lineage>
        <taxon>Eukaryota</taxon>
        <taxon>Metazoa</taxon>
        <taxon>Ecdysozoa</taxon>
        <taxon>Arthropoda</taxon>
        <taxon>Crustacea</taxon>
        <taxon>Multicrustacea</taxon>
        <taxon>Cirripedia</taxon>
        <taxon>Thoracica</taxon>
        <taxon>Thoracicalcarea</taxon>
        <taxon>Balanomorpha</taxon>
        <taxon>Balanoidea</taxon>
        <taxon>Balanidae</taxon>
        <taxon>Amphibalaninae</taxon>
        <taxon>Amphibalanus</taxon>
    </lineage>
</organism>
<feature type="region of interest" description="Disordered" evidence="5">
    <location>
        <begin position="1"/>
        <end position="37"/>
    </location>
</feature>
<evidence type="ECO:0008006" key="9">
    <source>
        <dbReference type="Google" id="ProtNLM"/>
    </source>
</evidence>
<proteinExistence type="predicted"/>
<dbReference type="EMBL" id="VIIS01001724">
    <property type="protein sequence ID" value="KAF0293759.1"/>
    <property type="molecule type" value="Genomic_DNA"/>
</dbReference>
<evidence type="ECO:0000256" key="1">
    <source>
        <dbReference type="ARBA" id="ARBA00004167"/>
    </source>
</evidence>
<evidence type="ECO:0000256" key="2">
    <source>
        <dbReference type="ARBA" id="ARBA00022692"/>
    </source>
</evidence>
<evidence type="ECO:0000256" key="4">
    <source>
        <dbReference type="ARBA" id="ARBA00023136"/>
    </source>
</evidence>
<dbReference type="Proteomes" id="UP000440578">
    <property type="component" value="Unassembled WGS sequence"/>
</dbReference>
<name>A0A6A4VL52_AMPAM</name>
<feature type="compositionally biased region" description="Basic residues" evidence="5">
    <location>
        <begin position="16"/>
        <end position="26"/>
    </location>
</feature>
<evidence type="ECO:0000256" key="6">
    <source>
        <dbReference type="SAM" id="Phobius"/>
    </source>
</evidence>
<keyword evidence="8" id="KW-1185">Reference proteome</keyword>
<keyword evidence="3 6" id="KW-1133">Transmembrane helix</keyword>
<dbReference type="InterPro" id="IPR045232">
    <property type="entry name" value="FAM234"/>
</dbReference>
<dbReference type="PANTHER" id="PTHR21419">
    <property type="match status" value="1"/>
</dbReference>
<evidence type="ECO:0000256" key="3">
    <source>
        <dbReference type="ARBA" id="ARBA00022989"/>
    </source>
</evidence>
<protein>
    <recommendedName>
        <fullName evidence="9">Protein ITFG3</fullName>
    </recommendedName>
</protein>
<comment type="caution">
    <text evidence="7">The sequence shown here is derived from an EMBL/GenBank/DDBJ whole genome shotgun (WGS) entry which is preliminary data.</text>
</comment>
<accession>A0A6A4VL52</accession>
<evidence type="ECO:0000313" key="7">
    <source>
        <dbReference type="EMBL" id="KAF0293759.1"/>
    </source>
</evidence>
<keyword evidence="4 6" id="KW-0472">Membrane</keyword>
<gene>
    <name evidence="7" type="ORF">FJT64_008514</name>
</gene>
<feature type="transmembrane region" description="Helical" evidence="6">
    <location>
        <begin position="80"/>
        <end position="100"/>
    </location>
</feature>
<evidence type="ECO:0000313" key="8">
    <source>
        <dbReference type="Proteomes" id="UP000440578"/>
    </source>
</evidence>